<sequence>MPTVEDLDPTRQLTVDGNLLECWSWADHPEIYSGRHKTTGLNVQVVCTQTGTLGWVSPPRTGESETPKSCATLSCSTFPPPTWHLE</sequence>
<organism evidence="1 2">
    <name type="scientific">Actinomyces johnsonii F0510</name>
    <dbReference type="NCBI Taxonomy" id="1227262"/>
    <lineage>
        <taxon>Bacteria</taxon>
        <taxon>Bacillati</taxon>
        <taxon>Actinomycetota</taxon>
        <taxon>Actinomycetes</taxon>
        <taxon>Actinomycetales</taxon>
        <taxon>Actinomycetaceae</taxon>
        <taxon>Actinomyces</taxon>
    </lineage>
</organism>
<reference evidence="1 2" key="1">
    <citation type="submission" date="2013-06" db="EMBL/GenBank/DDBJ databases">
        <authorList>
            <person name="Weinstock G."/>
            <person name="Sodergren E."/>
            <person name="Lobos E.A."/>
            <person name="Fulton L."/>
            <person name="Fulton R."/>
            <person name="Courtney L."/>
            <person name="Fronick C."/>
            <person name="O'Laughlin M."/>
            <person name="Godfrey J."/>
            <person name="Wilson R.M."/>
            <person name="Miner T."/>
            <person name="Farmer C."/>
            <person name="Delehaunty K."/>
            <person name="Cordes M."/>
            <person name="Minx P."/>
            <person name="Tomlinson C."/>
            <person name="Chen J."/>
            <person name="Wollam A."/>
            <person name="Pepin K.H."/>
            <person name="Bhonagiri V."/>
            <person name="Zhang X."/>
            <person name="Warren W."/>
            <person name="Mitreva M."/>
            <person name="Mardis E.R."/>
            <person name="Wilson R.K."/>
        </authorList>
    </citation>
    <scope>NUCLEOTIDE SEQUENCE [LARGE SCALE GENOMIC DNA]</scope>
    <source>
        <strain evidence="1 2">F0510</strain>
    </source>
</reference>
<name>U1R715_9ACTO</name>
<protein>
    <recommendedName>
        <fullName evidence="3">DDE Tnp4 domain-containing protein</fullName>
    </recommendedName>
</protein>
<comment type="caution">
    <text evidence="1">The sequence shown here is derived from an EMBL/GenBank/DDBJ whole genome shotgun (WGS) entry which is preliminary data.</text>
</comment>
<proteinExistence type="predicted"/>
<dbReference type="EMBL" id="AWSD01000391">
    <property type="protein sequence ID" value="ERH15488.1"/>
    <property type="molecule type" value="Genomic_DNA"/>
</dbReference>
<evidence type="ECO:0000313" key="2">
    <source>
        <dbReference type="Proteomes" id="UP000016498"/>
    </source>
</evidence>
<accession>U1R715</accession>
<gene>
    <name evidence="1" type="ORF">HMPREF1549_03255</name>
</gene>
<dbReference type="PATRIC" id="fig|1227262.3.peg.2641"/>
<evidence type="ECO:0000313" key="1">
    <source>
        <dbReference type="EMBL" id="ERH15488.1"/>
    </source>
</evidence>
<dbReference type="Proteomes" id="UP000016498">
    <property type="component" value="Unassembled WGS sequence"/>
</dbReference>
<dbReference type="AlphaFoldDB" id="U1R715"/>
<evidence type="ECO:0008006" key="3">
    <source>
        <dbReference type="Google" id="ProtNLM"/>
    </source>
</evidence>
<dbReference type="HOGENOM" id="CLU_2490832_0_0_11"/>
<dbReference type="RefSeq" id="WP_021607832.1">
    <property type="nucleotide sequence ID" value="NZ_KE951827.1"/>
</dbReference>